<evidence type="ECO:0000313" key="1">
    <source>
        <dbReference type="EMBL" id="SFD95035.1"/>
    </source>
</evidence>
<dbReference type="Proteomes" id="UP000181976">
    <property type="component" value="Unassembled WGS sequence"/>
</dbReference>
<organism evidence="1 2">
    <name type="scientific">Thermophagus xiamenensis</name>
    <dbReference type="NCBI Taxonomy" id="385682"/>
    <lineage>
        <taxon>Bacteria</taxon>
        <taxon>Pseudomonadati</taxon>
        <taxon>Bacteroidota</taxon>
        <taxon>Bacteroidia</taxon>
        <taxon>Marinilabiliales</taxon>
        <taxon>Marinilabiliaceae</taxon>
        <taxon>Thermophagus</taxon>
    </lineage>
</organism>
<dbReference type="EMBL" id="FONA01000004">
    <property type="protein sequence ID" value="SFD95035.1"/>
    <property type="molecule type" value="Genomic_DNA"/>
</dbReference>
<sequence>MDLAWLKFIHVLIVTNFPGHARFIRIKCTYFIDILILKSSQWWLVVSH</sequence>
<dbReference type="AlphaFoldDB" id="A0A1I1WIL7"/>
<gene>
    <name evidence="1" type="ORF">SAMN05444380_104126</name>
</gene>
<dbReference type="InParanoid" id="A0A1I1WIL7"/>
<name>A0A1I1WIL7_9BACT</name>
<keyword evidence="2" id="KW-1185">Reference proteome</keyword>
<proteinExistence type="predicted"/>
<accession>A0A1I1WIL7</accession>
<evidence type="ECO:0000313" key="2">
    <source>
        <dbReference type="Proteomes" id="UP000181976"/>
    </source>
</evidence>
<protein>
    <submittedName>
        <fullName evidence="1">Uncharacterized protein</fullName>
    </submittedName>
</protein>
<reference evidence="1 2" key="1">
    <citation type="submission" date="2016-10" db="EMBL/GenBank/DDBJ databases">
        <authorList>
            <person name="de Groot N.N."/>
        </authorList>
    </citation>
    <scope>NUCLEOTIDE SEQUENCE [LARGE SCALE GENOMIC DNA]</scope>
    <source>
        <strain evidence="1 2">DSM 19012</strain>
    </source>
</reference>